<dbReference type="InterPro" id="IPR003439">
    <property type="entry name" value="ABC_transporter-like_ATP-bd"/>
</dbReference>
<evidence type="ECO:0000256" key="3">
    <source>
        <dbReference type="ARBA" id="ARBA00022448"/>
    </source>
</evidence>
<evidence type="ECO:0000313" key="11">
    <source>
        <dbReference type="Proteomes" id="UP000178086"/>
    </source>
</evidence>
<feature type="domain" description="ABC transporter" evidence="9">
    <location>
        <begin position="3"/>
        <end position="243"/>
    </location>
</feature>
<dbReference type="Gene3D" id="3.40.50.300">
    <property type="entry name" value="P-loop containing nucleotide triphosphate hydrolases"/>
    <property type="match status" value="1"/>
</dbReference>
<dbReference type="Proteomes" id="UP000178086">
    <property type="component" value="Unassembled WGS sequence"/>
</dbReference>
<dbReference type="CDD" id="cd03225">
    <property type="entry name" value="ABC_cobalt_CbiO_domain1"/>
    <property type="match status" value="1"/>
</dbReference>
<keyword evidence="6" id="KW-0067">ATP-binding</keyword>
<dbReference type="AlphaFoldDB" id="A0A1F2UU27"/>
<dbReference type="InterPro" id="IPR003593">
    <property type="entry name" value="AAA+_ATPase"/>
</dbReference>
<dbReference type="InterPro" id="IPR015856">
    <property type="entry name" value="ABC_transpr_CbiO/EcfA_su"/>
</dbReference>
<comment type="caution">
    <text evidence="10">The sequence shown here is derived from an EMBL/GenBank/DDBJ whole genome shotgun (WGS) entry which is preliminary data.</text>
</comment>
<comment type="subcellular location">
    <subcellularLocation>
        <location evidence="1">Cell membrane</location>
    </subcellularLocation>
</comment>
<evidence type="ECO:0000256" key="8">
    <source>
        <dbReference type="ARBA" id="ARBA00023136"/>
    </source>
</evidence>
<dbReference type="PANTHER" id="PTHR43553">
    <property type="entry name" value="HEAVY METAL TRANSPORTER"/>
    <property type="match status" value="1"/>
</dbReference>
<evidence type="ECO:0000313" key="10">
    <source>
        <dbReference type="EMBL" id="OFW34786.1"/>
    </source>
</evidence>
<accession>A0A1F2UU27</accession>
<dbReference type="Pfam" id="PF00005">
    <property type="entry name" value="ABC_tran"/>
    <property type="match status" value="1"/>
</dbReference>
<reference evidence="10 11" key="1">
    <citation type="journal article" date="2016" name="Nat. Commun.">
        <title>Thousands of microbial genomes shed light on interconnected biogeochemical processes in an aquifer system.</title>
        <authorList>
            <person name="Anantharaman K."/>
            <person name="Brown C.T."/>
            <person name="Hug L.A."/>
            <person name="Sharon I."/>
            <person name="Castelle C.J."/>
            <person name="Probst A.J."/>
            <person name="Thomas B.C."/>
            <person name="Singh A."/>
            <person name="Wilkins M.J."/>
            <person name="Karaoz U."/>
            <person name="Brodie E.L."/>
            <person name="Williams K.H."/>
            <person name="Hubbard S.S."/>
            <person name="Banfield J.F."/>
        </authorList>
    </citation>
    <scope>NUCLEOTIDE SEQUENCE [LARGE SCALE GENOMIC DNA]</scope>
</reference>
<dbReference type="GO" id="GO:0005524">
    <property type="term" value="F:ATP binding"/>
    <property type="evidence" value="ECO:0007669"/>
    <property type="project" value="UniProtKB-KW"/>
</dbReference>
<keyword evidence="4" id="KW-1003">Cell membrane</keyword>
<evidence type="ECO:0000256" key="1">
    <source>
        <dbReference type="ARBA" id="ARBA00004236"/>
    </source>
</evidence>
<evidence type="ECO:0000256" key="4">
    <source>
        <dbReference type="ARBA" id="ARBA00022475"/>
    </source>
</evidence>
<proteinExistence type="inferred from homology"/>
<keyword evidence="8" id="KW-0472">Membrane</keyword>
<dbReference type="FunFam" id="3.40.50.300:FF:000224">
    <property type="entry name" value="Energy-coupling factor transporter ATP-binding protein EcfA"/>
    <property type="match status" value="1"/>
</dbReference>
<name>A0A1F2UU27_9ACTN</name>
<dbReference type="GO" id="GO:0016887">
    <property type="term" value="F:ATP hydrolysis activity"/>
    <property type="evidence" value="ECO:0007669"/>
    <property type="project" value="InterPro"/>
</dbReference>
<evidence type="ECO:0000256" key="5">
    <source>
        <dbReference type="ARBA" id="ARBA00022741"/>
    </source>
</evidence>
<evidence type="ECO:0000256" key="7">
    <source>
        <dbReference type="ARBA" id="ARBA00022967"/>
    </source>
</evidence>
<dbReference type="GO" id="GO:0043190">
    <property type="term" value="C:ATP-binding cassette (ABC) transporter complex"/>
    <property type="evidence" value="ECO:0007669"/>
    <property type="project" value="TreeGrafter"/>
</dbReference>
<dbReference type="EMBL" id="MELI01000031">
    <property type="protein sequence ID" value="OFW34786.1"/>
    <property type="molecule type" value="Genomic_DNA"/>
</dbReference>
<keyword evidence="5" id="KW-0547">Nucleotide-binding</keyword>
<organism evidence="10 11">
    <name type="scientific">Candidatus Aquicultor primus</name>
    <dbReference type="NCBI Taxonomy" id="1797195"/>
    <lineage>
        <taxon>Bacteria</taxon>
        <taxon>Bacillati</taxon>
        <taxon>Actinomycetota</taxon>
        <taxon>Candidatus Aquicultoria</taxon>
        <taxon>Candidatus Aquicultorales</taxon>
        <taxon>Candidatus Aquicultoraceae</taxon>
        <taxon>Candidatus Aquicultor</taxon>
    </lineage>
</organism>
<dbReference type="GO" id="GO:0042626">
    <property type="term" value="F:ATPase-coupled transmembrane transporter activity"/>
    <property type="evidence" value="ECO:0007669"/>
    <property type="project" value="TreeGrafter"/>
</dbReference>
<evidence type="ECO:0000256" key="2">
    <source>
        <dbReference type="ARBA" id="ARBA00005417"/>
    </source>
</evidence>
<evidence type="ECO:0000259" key="9">
    <source>
        <dbReference type="PROSITE" id="PS50893"/>
    </source>
</evidence>
<gene>
    <name evidence="10" type="ORF">A2074_06540</name>
</gene>
<comment type="similarity">
    <text evidence="2">Belongs to the ABC transporter superfamily.</text>
</comment>
<dbReference type="InterPro" id="IPR017871">
    <property type="entry name" value="ABC_transporter-like_CS"/>
</dbReference>
<dbReference type="SMART" id="SM00382">
    <property type="entry name" value="AAA"/>
    <property type="match status" value="1"/>
</dbReference>
<keyword evidence="3" id="KW-0813">Transport</keyword>
<keyword evidence="7" id="KW-1278">Translocase</keyword>
<dbReference type="SUPFAM" id="SSF52540">
    <property type="entry name" value="P-loop containing nucleoside triphosphate hydrolases"/>
    <property type="match status" value="1"/>
</dbReference>
<dbReference type="InterPro" id="IPR027417">
    <property type="entry name" value="P-loop_NTPase"/>
</dbReference>
<protein>
    <recommendedName>
        <fullName evidence="9">ABC transporter domain-containing protein</fullName>
    </recommendedName>
</protein>
<evidence type="ECO:0000256" key="6">
    <source>
        <dbReference type="ARBA" id="ARBA00022840"/>
    </source>
</evidence>
<dbReference type="PROSITE" id="PS00211">
    <property type="entry name" value="ABC_TRANSPORTER_1"/>
    <property type="match status" value="1"/>
</dbReference>
<dbReference type="InterPro" id="IPR050095">
    <property type="entry name" value="ECF_ABC_transporter_ATP-bd"/>
</dbReference>
<dbReference type="PROSITE" id="PS50893">
    <property type="entry name" value="ABC_TRANSPORTER_2"/>
    <property type="match status" value="1"/>
</dbReference>
<sequence>MLIEMAKVTFEYLPGTPLAHTALSDIDLSISEGDFIALVGPTGSGKSTLIQHLNGLLTPTSGSLSFRGRSVGSDVGLLELRREIGLIFQFPESQLFEHTVADDIGFGLRQQGLAGPEVASRVEDALLQVGLDYAHYAQRSPFSLSGGEQRLVAIAGVLAMRPQFLVLDEPTSGLDARGKEAIFDCLDRLNSEGVAILMVTHSMDEVAESARRIIVLNEGKIVLDDKPEGIFVHASFLREIGLDIPKAAELVFKLREKGFNIQPDNVSMRSVVASVAAAVKERCAN</sequence>